<name>A0A644U642_9ZZZZ</name>
<proteinExistence type="predicted"/>
<accession>A0A644U642</accession>
<dbReference type="AlphaFoldDB" id="A0A644U642"/>
<sequence>MKRNKALERIGFRYILNHNSQEIHRVSELKKTCLINEMKNAGYHMWLSQYIAKRLKGYDGCKFCNPKYHKK</sequence>
<gene>
    <name evidence="1" type="ORF">SDC9_20151</name>
    <name evidence="2" type="ORF">SDC9_20212</name>
</gene>
<dbReference type="EMBL" id="VSSQ01000080">
    <property type="protein sequence ID" value="MPL74401.1"/>
    <property type="molecule type" value="Genomic_DNA"/>
</dbReference>
<dbReference type="EMBL" id="VSSQ01000080">
    <property type="protein sequence ID" value="MPL74340.1"/>
    <property type="molecule type" value="Genomic_DNA"/>
</dbReference>
<protein>
    <submittedName>
        <fullName evidence="2">Uncharacterized protein</fullName>
    </submittedName>
</protein>
<organism evidence="2">
    <name type="scientific">bioreactor metagenome</name>
    <dbReference type="NCBI Taxonomy" id="1076179"/>
    <lineage>
        <taxon>unclassified sequences</taxon>
        <taxon>metagenomes</taxon>
        <taxon>ecological metagenomes</taxon>
    </lineage>
</organism>
<evidence type="ECO:0000313" key="1">
    <source>
        <dbReference type="EMBL" id="MPL74340.1"/>
    </source>
</evidence>
<reference evidence="2" key="1">
    <citation type="submission" date="2019-08" db="EMBL/GenBank/DDBJ databases">
        <authorList>
            <person name="Kucharzyk K."/>
            <person name="Murdoch R.W."/>
            <person name="Higgins S."/>
            <person name="Loffler F."/>
        </authorList>
    </citation>
    <scope>NUCLEOTIDE SEQUENCE</scope>
</reference>
<evidence type="ECO:0000313" key="2">
    <source>
        <dbReference type="EMBL" id="MPL74401.1"/>
    </source>
</evidence>
<comment type="caution">
    <text evidence="2">The sequence shown here is derived from an EMBL/GenBank/DDBJ whole genome shotgun (WGS) entry which is preliminary data.</text>
</comment>